<dbReference type="SUPFAM" id="SSF51445">
    <property type="entry name" value="(Trans)glycosidases"/>
    <property type="match status" value="1"/>
</dbReference>
<evidence type="ECO:0000256" key="1">
    <source>
        <dbReference type="SAM" id="Coils"/>
    </source>
</evidence>
<evidence type="ECO:0000313" key="4">
    <source>
        <dbReference type="Proteomes" id="UP000177309"/>
    </source>
</evidence>
<evidence type="ECO:0000313" key="3">
    <source>
        <dbReference type="EMBL" id="OGC33902.1"/>
    </source>
</evidence>
<comment type="caution">
    <text evidence="3">The sequence shown here is derived from an EMBL/GenBank/DDBJ whole genome shotgun (WGS) entry which is preliminary data.</text>
</comment>
<dbReference type="Proteomes" id="UP000177309">
    <property type="component" value="Unassembled WGS sequence"/>
</dbReference>
<dbReference type="EMBL" id="MEUI01000026">
    <property type="protein sequence ID" value="OGC33902.1"/>
    <property type="molecule type" value="Genomic_DNA"/>
</dbReference>
<organism evidence="3 4">
    <name type="scientific">candidate division WOR-1 bacterium RIFOXYC2_FULL_41_25</name>
    <dbReference type="NCBI Taxonomy" id="1802586"/>
    <lineage>
        <taxon>Bacteria</taxon>
        <taxon>Bacillati</taxon>
        <taxon>Saganbacteria</taxon>
    </lineage>
</organism>
<sequence length="1792" mass="204867">MSGILDSIWGSISSWGSSSNASSQGNSSEKQPVDFSQDFVIEDGKVNLGLYSNEGAPLRITQRKVSATFEKSTLAAIVGAKSVDKTWQALRDLGVIGALSTETKGLITFNFYEDEDIAKFFYFAKQRLNLSKPKLDKLFSHLKDAATLEEGDREVVERQFEIGRTFSTMAWFQKFEPGYNINWESLEAARINGSTPLITFEPDPNGLAILNSDGSYNEASFVRRINKIAKHRSLLKEIYAAKLAGRQVVIPNNLADSYTLYSYIRRNAETEKTWTDKYQRKAINRLLQEMNLKYNPFPWYGVPGQYKLAFITLWKIWHEDVGADRVLFAWSPNADPYDNMLQYYPGGSAEQDYWTIFDGNDQKTSQAIQAALLKIGCIDQQGKILRGYAGKKAAFVKEIAKQTNLNQAQIDEIFTTLKQLFEHKYVDIVGTDAYNRVHALVPKKDFDTALEAYTQRYYLKQVTITATTLAKLKLTYKDLDGYLDKNGRLGPLFDGKLENFNPTALAKESESRKKWLFEKLNTAYLAQRKIGNQWLSLFRKTPNDDFLAFKKPYREKVLRKVGGQELYNVWKASFIWKSPEELLDPSLAILQGRVSQYHLSAIGRLAIAKEALAGVLAEDDKAFKEIFTPPTDNSEYIYFRPNAVARIKASRLSAETKDKLLSLSRANQNQRRQLLWQSLRSKGYLDKAGYATKKFDGNEAKFIKQFKSWVYLNKEDKVKIFAIIKRSRNSPIRSAMLNAKKKMGLAVFEFGCEDLVEPPPFPEFRDAEYKGAAALEGGQTDYMRKSLYGDYEAKSAWLNGSYKYFPKTDVHLAALYERNKMEREGQLSFWGLNSDSNKQALRSVTRTDKFIKSSQGPTVSRKQIADELLNTPLNMDQDLQKYFSPRLDWNAFVDKMFRFAGMVGLFPKDKLLLQRDAFAKAHYPYKQTRLSGEHFSEFGANKQWGIWLSLTQANYVDEEGNPLPDLPSSRAQFIRQYKPAYSFVGTPTVPVPLTAQEKGRIYDIIKFPHTTFAQIVERTKQRTFQSNLFYQQIDPDILQRHADWYHVANTILQKFRQNKHSSRDWLNDPISNHTDPRYDEYTKDLNRLALNLTKIGRYDLAIKAYSLVPARRGMEGQRKIALLGEANARIYRLKSGDWGTGLGIFHHLKDYLENHWGEGRDPYFPNWKRDKVGSAIEKSIQALLDEERIVKHDQQVVAELDLAQERASLFQHLIELRSFYHKKLSLAKQLNDQTKVRQATQAIAGLERQYPKLASAKIRPITIPGTHASVQVALSALEDLVDNKLDEVNAAENSVDKLEDNIKRFPGTELEEVNVESPIFVKYKLNKDMLTMARVELGLGLAYSFMNTDWETRRRYTLPHIIAAYRYWESTGGAVRNQQLVDLAAKREAIQQQRLVIDEAKEVFRKAEREKASAKITTSKARVTVELNKLEALEAEAQALEVAANSFSSFIREYREAIAAEAYLAWESLWLYYKIDYVAWDKIKGFHEKVFAMKKPFENFVGVAGQSHVLWKTIRGKEAQEKTIFPQHIPPVNDLALAEILSSFTGDIKLVDSAEDILRNKVAPRTLVEAHLVRRFSISAIIAFAQDRYEEAIETSQHVIDLLKDRPHTYPPKLYAFLTIANCWRALGTDEHNLAKAIKYYEFILRTLKDAPGTNQVLFLAKLNYAKTKGKSDYERMNMEAFLPLLRDGISNMSNSKPYLTELNMVKTFTDLKEFMDKYGKQIPLGHNVRKNWQTIIDSEDVNPIKTITNDSNQSGQQSVSSNPALTKPDQTPEPKIDTSPGGAMDPDALLR</sequence>
<dbReference type="InterPro" id="IPR011990">
    <property type="entry name" value="TPR-like_helical_dom_sf"/>
</dbReference>
<proteinExistence type="predicted"/>
<evidence type="ECO:0000256" key="2">
    <source>
        <dbReference type="SAM" id="MobiDB-lite"/>
    </source>
</evidence>
<reference evidence="3 4" key="1">
    <citation type="journal article" date="2016" name="Nat. Commun.">
        <title>Thousands of microbial genomes shed light on interconnected biogeochemical processes in an aquifer system.</title>
        <authorList>
            <person name="Anantharaman K."/>
            <person name="Brown C.T."/>
            <person name="Hug L.A."/>
            <person name="Sharon I."/>
            <person name="Castelle C.J."/>
            <person name="Probst A.J."/>
            <person name="Thomas B.C."/>
            <person name="Singh A."/>
            <person name="Wilkins M.J."/>
            <person name="Karaoz U."/>
            <person name="Brodie E.L."/>
            <person name="Williams K.H."/>
            <person name="Hubbard S.S."/>
            <person name="Banfield J.F."/>
        </authorList>
    </citation>
    <scope>NUCLEOTIDE SEQUENCE [LARGE SCALE GENOMIC DNA]</scope>
</reference>
<keyword evidence="1" id="KW-0175">Coiled coil</keyword>
<protein>
    <submittedName>
        <fullName evidence="3">Uncharacterized protein</fullName>
    </submittedName>
</protein>
<feature type="coiled-coil region" evidence="1">
    <location>
        <begin position="1274"/>
        <end position="1301"/>
    </location>
</feature>
<dbReference type="InterPro" id="IPR017853">
    <property type="entry name" value="GH"/>
</dbReference>
<feature type="coiled-coil region" evidence="1">
    <location>
        <begin position="1390"/>
        <end position="1443"/>
    </location>
</feature>
<gene>
    <name evidence="3" type="ORF">A2462_01360</name>
</gene>
<accession>A0A1F4TMF0</accession>
<dbReference type="Gene3D" id="3.20.20.80">
    <property type="entry name" value="Glycosidases"/>
    <property type="match status" value="1"/>
</dbReference>
<dbReference type="SUPFAM" id="SSF48452">
    <property type="entry name" value="TPR-like"/>
    <property type="match status" value="1"/>
</dbReference>
<feature type="compositionally biased region" description="Low complexity" evidence="2">
    <location>
        <begin position="1750"/>
        <end position="1763"/>
    </location>
</feature>
<name>A0A1F4TMF0_UNCSA</name>
<feature type="region of interest" description="Disordered" evidence="2">
    <location>
        <begin position="1744"/>
        <end position="1792"/>
    </location>
</feature>